<feature type="coiled-coil region" evidence="6">
    <location>
        <begin position="237"/>
        <end position="309"/>
    </location>
</feature>
<feature type="region of interest" description="Disordered" evidence="7">
    <location>
        <begin position="319"/>
        <end position="370"/>
    </location>
</feature>
<dbReference type="InParanoid" id="A0A1S3B3P0"/>
<feature type="compositionally biased region" description="Polar residues" evidence="7">
    <location>
        <begin position="334"/>
        <end position="347"/>
    </location>
</feature>
<evidence type="ECO:0000256" key="7">
    <source>
        <dbReference type="SAM" id="MobiDB-lite"/>
    </source>
</evidence>
<protein>
    <submittedName>
        <fullName evidence="10">Transcription factor VIP1-like</fullName>
    </submittedName>
</protein>
<evidence type="ECO:0000256" key="1">
    <source>
        <dbReference type="ARBA" id="ARBA00004123"/>
    </source>
</evidence>
<dbReference type="InterPro" id="IPR004827">
    <property type="entry name" value="bZIP"/>
</dbReference>
<keyword evidence="4" id="KW-0804">Transcription</keyword>
<feature type="compositionally biased region" description="Polar residues" evidence="7">
    <location>
        <begin position="103"/>
        <end position="124"/>
    </location>
</feature>
<evidence type="ECO:0000256" key="2">
    <source>
        <dbReference type="ARBA" id="ARBA00023015"/>
    </source>
</evidence>
<dbReference type="SMR" id="A0A1S3B3P0"/>
<dbReference type="Gene3D" id="1.20.5.170">
    <property type="match status" value="1"/>
</dbReference>
<reference evidence="10" key="1">
    <citation type="submission" date="2025-08" db="UniProtKB">
        <authorList>
            <consortium name="RefSeq"/>
        </authorList>
    </citation>
    <scope>IDENTIFICATION</scope>
    <source>
        <tissue evidence="10">Stem</tissue>
    </source>
</reference>
<dbReference type="Proteomes" id="UP001652600">
    <property type="component" value="Chromosome 3"/>
</dbReference>
<keyword evidence="9" id="KW-1185">Reference proteome</keyword>
<feature type="domain" description="BZIP" evidence="8">
    <location>
        <begin position="212"/>
        <end position="275"/>
    </location>
</feature>
<keyword evidence="3" id="KW-0238">DNA-binding</keyword>
<dbReference type="Pfam" id="PF00170">
    <property type="entry name" value="bZIP_1"/>
    <property type="match status" value="1"/>
</dbReference>
<evidence type="ECO:0000313" key="10">
    <source>
        <dbReference type="RefSeq" id="XP_008441523.2"/>
    </source>
</evidence>
<dbReference type="GO" id="GO:0005634">
    <property type="term" value="C:nucleus"/>
    <property type="evidence" value="ECO:0007669"/>
    <property type="project" value="UniProtKB-SubCell"/>
</dbReference>
<dbReference type="PANTHER" id="PTHR13690:SF86">
    <property type="entry name" value="TRANSCRIPTION FACTOR VIP1"/>
    <property type="match status" value="1"/>
</dbReference>
<organism evidence="9 10">
    <name type="scientific">Cucumis melo</name>
    <name type="common">Muskmelon</name>
    <dbReference type="NCBI Taxonomy" id="3656"/>
    <lineage>
        <taxon>Eukaryota</taxon>
        <taxon>Viridiplantae</taxon>
        <taxon>Streptophyta</taxon>
        <taxon>Embryophyta</taxon>
        <taxon>Tracheophyta</taxon>
        <taxon>Spermatophyta</taxon>
        <taxon>Magnoliopsida</taxon>
        <taxon>eudicotyledons</taxon>
        <taxon>Gunneridae</taxon>
        <taxon>Pentapetalae</taxon>
        <taxon>rosids</taxon>
        <taxon>fabids</taxon>
        <taxon>Cucurbitales</taxon>
        <taxon>Cucurbitaceae</taxon>
        <taxon>Benincaseae</taxon>
        <taxon>Cucumis</taxon>
    </lineage>
</organism>
<dbReference type="PROSITE" id="PS50217">
    <property type="entry name" value="BZIP"/>
    <property type="match status" value="1"/>
</dbReference>
<comment type="subcellular location">
    <subcellularLocation>
        <location evidence="1">Nucleus</location>
    </subcellularLocation>
</comment>
<keyword evidence="6" id="KW-0175">Coiled coil</keyword>
<dbReference type="SMART" id="SM00338">
    <property type="entry name" value="BRLZ"/>
    <property type="match status" value="1"/>
</dbReference>
<accession>A0A1S3B3P0</accession>
<dbReference type="eggNOG" id="ENOG502QRMU">
    <property type="taxonomic scope" value="Eukaryota"/>
</dbReference>
<keyword evidence="2" id="KW-0805">Transcription regulation</keyword>
<name>A0A1S3B3P0_CUCME</name>
<dbReference type="InterPro" id="IPR046347">
    <property type="entry name" value="bZIP_sf"/>
</dbReference>
<feature type="region of interest" description="Disordered" evidence="7">
    <location>
        <begin position="78"/>
        <end position="124"/>
    </location>
</feature>
<dbReference type="GeneID" id="103485625"/>
<dbReference type="SUPFAM" id="SSF57959">
    <property type="entry name" value="Leucine zipper domain"/>
    <property type="match status" value="1"/>
</dbReference>
<dbReference type="AlphaFoldDB" id="A0A1S3B3P0"/>
<dbReference type="GO" id="GO:0003677">
    <property type="term" value="F:DNA binding"/>
    <property type="evidence" value="ECO:0007669"/>
    <property type="project" value="UniProtKB-KW"/>
</dbReference>
<dbReference type="PANTHER" id="PTHR13690">
    <property type="entry name" value="TRANSCRIPTION FACTOR POSF21-RELATED"/>
    <property type="match status" value="1"/>
</dbReference>
<dbReference type="InterPro" id="IPR044759">
    <property type="entry name" value="bZIP_RF2"/>
</dbReference>
<dbReference type="CDD" id="cd14703">
    <property type="entry name" value="bZIP_plant_RF2"/>
    <property type="match status" value="1"/>
</dbReference>
<gene>
    <name evidence="10" type="primary">LOC103485625</name>
</gene>
<dbReference type="Gramene" id="MELO3C008356.2.1">
    <property type="protein sequence ID" value="MELO3C008356.2.1"/>
    <property type="gene ID" value="MELO3C008356.2"/>
</dbReference>
<evidence type="ECO:0000256" key="6">
    <source>
        <dbReference type="SAM" id="Coils"/>
    </source>
</evidence>
<evidence type="ECO:0000256" key="5">
    <source>
        <dbReference type="ARBA" id="ARBA00023242"/>
    </source>
</evidence>
<evidence type="ECO:0000256" key="3">
    <source>
        <dbReference type="ARBA" id="ARBA00023125"/>
    </source>
</evidence>
<keyword evidence="5" id="KW-0539">Nucleus</keyword>
<evidence type="ECO:0000256" key="4">
    <source>
        <dbReference type="ARBA" id="ARBA00023163"/>
    </source>
</evidence>
<evidence type="ECO:0000313" key="9">
    <source>
        <dbReference type="Proteomes" id="UP001652600"/>
    </source>
</evidence>
<dbReference type="RefSeq" id="XP_008441523.2">
    <property type="nucleotide sequence ID" value="XM_008443301.3"/>
</dbReference>
<evidence type="ECO:0000259" key="8">
    <source>
        <dbReference type="PROSITE" id="PS50217"/>
    </source>
</evidence>
<proteinExistence type="predicted"/>
<sequence>MSEPSTYSNHFPSPLISVSMMDLNFTARKPPHTAARMDIEHMPEAPHRSYHHRRSHSDTSFRFANFDDLLLFDSPDVDLSSSLPSPSPSPSPTPSGARMAVDSFNSKSPEDASTTKPRAGNGNSASFFNSHYRSLSMDSDFFEGLGMAGDGSDGEILAGRVTAGEKKIGRHRHSNSMDGSLTSSFEGDSTVVIDSSKKAMAPDKLAELALMDPKRAKRILANRQSAARSKERKIRYTNELEKKVQMLQSEATSLSAQVTVLQRDTTGLTTENRELKLRLQAMEQQAHLRDALNETLREEVQRLKIAAAQLPVANGNSFNMGGGGLPPQFPPLQTSLLQFGNSQNHQHPQLLHVSQPDARGGSPPSQLPGT</sequence>
<dbReference type="KEGG" id="cmo:103485625"/>
<dbReference type="GO" id="GO:0003700">
    <property type="term" value="F:DNA-binding transcription factor activity"/>
    <property type="evidence" value="ECO:0007669"/>
    <property type="project" value="InterPro"/>
</dbReference>